<reference evidence="6 7" key="1">
    <citation type="submission" date="2018-02" db="EMBL/GenBank/DDBJ databases">
        <authorList>
            <person name="Cohen D.B."/>
            <person name="Kent A.D."/>
        </authorList>
    </citation>
    <scope>NUCLEOTIDE SEQUENCE [LARGE SCALE GENOMIC DNA]</scope>
    <source>
        <strain evidence="6 7">ULC007</strain>
    </source>
</reference>
<dbReference type="GO" id="GO:0004559">
    <property type="term" value="F:alpha-mannosidase activity"/>
    <property type="evidence" value="ECO:0007669"/>
    <property type="project" value="InterPro"/>
</dbReference>
<dbReference type="Gene3D" id="2.60.40.2220">
    <property type="match status" value="1"/>
</dbReference>
<evidence type="ECO:0000313" key="6">
    <source>
        <dbReference type="EMBL" id="PSB18537.1"/>
    </source>
</evidence>
<keyword evidence="2" id="KW-0479">Metal-binding</keyword>
<dbReference type="SUPFAM" id="SSF88688">
    <property type="entry name" value="Families 57/38 glycoside transferase middle domain"/>
    <property type="match status" value="1"/>
</dbReference>
<dbReference type="InterPro" id="IPR015341">
    <property type="entry name" value="Glyco_hydro_38_cen"/>
</dbReference>
<dbReference type="Proteomes" id="UP000238634">
    <property type="component" value="Unassembled WGS sequence"/>
</dbReference>
<dbReference type="Pfam" id="PF07748">
    <property type="entry name" value="Glyco_hydro_38C"/>
    <property type="match status" value="1"/>
</dbReference>
<comment type="caution">
    <text evidence="6">The sequence shown here is derived from an EMBL/GenBank/DDBJ whole genome shotgun (WGS) entry which is preliminary data.</text>
</comment>
<evidence type="ECO:0000256" key="4">
    <source>
        <dbReference type="ARBA" id="ARBA00023295"/>
    </source>
</evidence>
<dbReference type="CDD" id="cd10789">
    <property type="entry name" value="GH38N_AMII_ER_cytosolic"/>
    <property type="match status" value="1"/>
</dbReference>
<name>A0A2T1DDJ9_9CYAN</name>
<dbReference type="InterPro" id="IPR041147">
    <property type="entry name" value="GH38_C"/>
</dbReference>
<dbReference type="RefSeq" id="WP_073072401.1">
    <property type="nucleotide sequence ID" value="NZ_MPPI01000016.1"/>
</dbReference>
<comment type="similarity">
    <text evidence="1">Belongs to the glycosyl hydrolase 38 family.</text>
</comment>
<dbReference type="InterPro" id="IPR011013">
    <property type="entry name" value="Gal_mutarotase_sf_dom"/>
</dbReference>
<accession>A0A2T1DDJ9</accession>
<protein>
    <submittedName>
        <fullName evidence="6">Alpha-mannosidase</fullName>
    </submittedName>
</protein>
<keyword evidence="7" id="KW-1185">Reference proteome</keyword>
<organism evidence="6 7">
    <name type="scientific">Phormidesmis priestleyi ULC007</name>
    <dbReference type="NCBI Taxonomy" id="1920490"/>
    <lineage>
        <taxon>Bacteria</taxon>
        <taxon>Bacillati</taxon>
        <taxon>Cyanobacteriota</taxon>
        <taxon>Cyanophyceae</taxon>
        <taxon>Leptolyngbyales</taxon>
        <taxon>Leptolyngbyaceae</taxon>
        <taxon>Phormidesmis</taxon>
    </lineage>
</organism>
<dbReference type="Gene3D" id="3.20.110.10">
    <property type="entry name" value="Glycoside hydrolase 38, N terminal domain"/>
    <property type="match status" value="1"/>
</dbReference>
<dbReference type="InterPro" id="IPR027291">
    <property type="entry name" value="Glyco_hydro_38_N_sf"/>
</dbReference>
<evidence type="ECO:0000256" key="1">
    <source>
        <dbReference type="ARBA" id="ARBA00009792"/>
    </source>
</evidence>
<dbReference type="InterPro" id="IPR000602">
    <property type="entry name" value="Glyco_hydro_38_N"/>
</dbReference>
<dbReference type="STRING" id="1920490.GCA_001895925_00315"/>
<feature type="domain" description="Glycoside hydrolase family 38 central" evidence="5">
    <location>
        <begin position="498"/>
        <end position="576"/>
    </location>
</feature>
<dbReference type="GO" id="GO:0009313">
    <property type="term" value="P:oligosaccharide catabolic process"/>
    <property type="evidence" value="ECO:0007669"/>
    <property type="project" value="TreeGrafter"/>
</dbReference>
<dbReference type="SUPFAM" id="SSF88713">
    <property type="entry name" value="Glycoside hydrolase/deacetylase"/>
    <property type="match status" value="1"/>
</dbReference>
<dbReference type="InterPro" id="IPR011682">
    <property type="entry name" value="Glyco_hydro_38_C"/>
</dbReference>
<dbReference type="GO" id="GO:0030246">
    <property type="term" value="F:carbohydrate binding"/>
    <property type="evidence" value="ECO:0007669"/>
    <property type="project" value="InterPro"/>
</dbReference>
<dbReference type="GO" id="GO:0046872">
    <property type="term" value="F:metal ion binding"/>
    <property type="evidence" value="ECO:0007669"/>
    <property type="project" value="UniProtKB-KW"/>
</dbReference>
<dbReference type="InterPro" id="IPR028995">
    <property type="entry name" value="Glyco_hydro_57/38_cen_sf"/>
</dbReference>
<evidence type="ECO:0000256" key="2">
    <source>
        <dbReference type="ARBA" id="ARBA00022723"/>
    </source>
</evidence>
<dbReference type="PANTHER" id="PTHR46017">
    <property type="entry name" value="ALPHA-MANNOSIDASE 2C1"/>
    <property type="match status" value="1"/>
</dbReference>
<sequence length="1023" mass="117210">MNSANSFNLPAENDRQQISEGIDRLRQLTQLDVQNGWRSHPSDLSQIELDWQPQPICNLNDKAHIAWSKGGEILWFYQQFVLPESLKGYPLRGLTLRLALTWWAEVAEVYVNGQKVQEGDLFDHSARILLSPSASLGEIIAVTIRLVSPGHDDGALVRSRLIYESEYAAIDPGFVADELAVLQSYLEVFKPEKLGELAAAIQTIQWELINQRVLFDRSLQMLRDRLKGFSPDLKQHTIYLVGHAHLDMAWLWTVDETWKAAERTFNSVLNLQKDFPELTFCHSTPALYEWIEQNRPELFAQIQQQVQAGAWEIIGGMWIEPELNLISGEAIARQILYGQRYCQEKFGDINRVAWLPDSFGFCWQLPQLLKQGGIDYFVTQKLCWNDTTQFPYEIFEWRSPDGTQISSVMSAPIGEGIDPLKMAAYTWEWTTKTGKLNPLWLPGVGDHGGGPTRDMLEIARRWQTSPFFPNLEFTSAIEYLDLTATNPLPIWDDELYLEFHRGCYTTHADQKQQNRDCEKNLYQAELFASLATLVTGRSYPQKALETAWKKALFNQFHDILPGSSIAQVFVDADQEWQESDRICSKVIQESLEAIVQQILLPPPSHAQAKAIVVFNPSNWERSFICSQQIDGWKICDSQETTIPAIGYRTFWIIPDDKVNEIANYLELENQFLKVVIDPQTGNLSSIFDKINRREVLSAPGNQLQAFRDAGQYWDAWNIDPEYAKQPLLPVECLKIETCERGSFSNYQICVTRKIGDSTFKQIYLLEQDSSVLKIKNKIDWQERHVIVKAVFPLTIHADFATYEMPCGAIQRSSKPIAERNPREQAQWEVPALGWADLSSDDYGVSVLSDCKHGYDCQQNQIRLTLLRGSEFPDPEADRGVHTFTYAIYPHAKDWRSAQTVRQSCELNQSLRVVPLSFEELRSDRPDHQKFLPPISSFLDLQSKNLILTAFKQSEDDPEKFVLRCYECHGESAVFSLKSDLDLRINHPLDLLERFQDDSTRGLIEPWKIKSFSISQNSRSDTGS</sequence>
<dbReference type="PANTHER" id="PTHR46017:SF1">
    <property type="entry name" value="ALPHA-MANNOSIDASE 2C1"/>
    <property type="match status" value="1"/>
</dbReference>
<dbReference type="FunFam" id="1.20.1270.50:FF:000004">
    <property type="entry name" value="alpha-mannosidase 2C1 isoform X1"/>
    <property type="match status" value="1"/>
</dbReference>
<keyword evidence="3" id="KW-0378">Hydrolase</keyword>
<dbReference type="Gene3D" id="2.70.98.30">
    <property type="entry name" value="Golgi alpha-mannosidase II, domain 4"/>
    <property type="match status" value="1"/>
</dbReference>
<dbReference type="SUPFAM" id="SSF74650">
    <property type="entry name" value="Galactose mutarotase-like"/>
    <property type="match status" value="1"/>
</dbReference>
<evidence type="ECO:0000256" key="3">
    <source>
        <dbReference type="ARBA" id="ARBA00022801"/>
    </source>
</evidence>
<reference evidence="6 7" key="2">
    <citation type="submission" date="2018-03" db="EMBL/GenBank/DDBJ databases">
        <title>The ancient ancestry and fast evolution of plastids.</title>
        <authorList>
            <person name="Moore K.R."/>
            <person name="Magnabosco C."/>
            <person name="Momper L."/>
            <person name="Gold D.A."/>
            <person name="Bosak T."/>
            <person name="Fournier G.P."/>
        </authorList>
    </citation>
    <scope>NUCLEOTIDE SEQUENCE [LARGE SCALE GENOMIC DNA]</scope>
    <source>
        <strain evidence="6 7">ULC007</strain>
    </source>
</reference>
<dbReference type="Pfam" id="PF01074">
    <property type="entry name" value="Glyco_hydro_38N"/>
    <property type="match status" value="1"/>
</dbReference>
<dbReference type="InterPro" id="IPR011330">
    <property type="entry name" value="Glyco_hydro/deAcase_b/a-brl"/>
</dbReference>
<dbReference type="Pfam" id="PF17677">
    <property type="entry name" value="Glyco_hydro38C2"/>
    <property type="match status" value="1"/>
</dbReference>
<dbReference type="InterPro" id="IPR037094">
    <property type="entry name" value="Glyco_hydro_38_cen_sf"/>
</dbReference>
<dbReference type="OrthoDB" id="9772207at2"/>
<evidence type="ECO:0000259" key="5">
    <source>
        <dbReference type="SMART" id="SM00872"/>
    </source>
</evidence>
<dbReference type="Gene3D" id="1.20.1270.50">
    <property type="entry name" value="Glycoside hydrolase family 38, central domain"/>
    <property type="match status" value="1"/>
</dbReference>
<dbReference type="GO" id="GO:0006013">
    <property type="term" value="P:mannose metabolic process"/>
    <property type="evidence" value="ECO:0007669"/>
    <property type="project" value="InterPro"/>
</dbReference>
<dbReference type="Pfam" id="PF09261">
    <property type="entry name" value="Alpha-mann_mid"/>
    <property type="match status" value="1"/>
</dbReference>
<proteinExistence type="inferred from homology"/>
<dbReference type="AlphaFoldDB" id="A0A2T1DDJ9"/>
<dbReference type="SMART" id="SM00872">
    <property type="entry name" value="Alpha-mann_mid"/>
    <property type="match status" value="1"/>
</dbReference>
<gene>
    <name evidence="6" type="ORF">C7B65_14650</name>
</gene>
<keyword evidence="4" id="KW-0326">Glycosidase</keyword>
<evidence type="ECO:0000313" key="7">
    <source>
        <dbReference type="Proteomes" id="UP000238634"/>
    </source>
</evidence>
<dbReference type="EMBL" id="PVWG01000016">
    <property type="protein sequence ID" value="PSB18537.1"/>
    <property type="molecule type" value="Genomic_DNA"/>
</dbReference>